<protein>
    <recommendedName>
        <fullName evidence="2">Tox-PL domain-containing protein</fullName>
    </recommendedName>
</protein>
<feature type="region of interest" description="Disordered" evidence="1">
    <location>
        <begin position="1255"/>
        <end position="1283"/>
    </location>
</feature>
<dbReference type="Pfam" id="PF15644">
    <property type="entry name" value="Gln_amidase"/>
    <property type="match status" value="2"/>
</dbReference>
<evidence type="ECO:0000256" key="1">
    <source>
        <dbReference type="SAM" id="MobiDB-lite"/>
    </source>
</evidence>
<feature type="compositionally biased region" description="Basic and acidic residues" evidence="1">
    <location>
        <begin position="4147"/>
        <end position="4158"/>
    </location>
</feature>
<dbReference type="Proteomes" id="UP001240236">
    <property type="component" value="Unassembled WGS sequence"/>
</dbReference>
<proteinExistence type="predicted"/>
<dbReference type="InterPro" id="IPR028908">
    <property type="entry name" value="Tox-PL_dom"/>
</dbReference>
<dbReference type="RefSeq" id="WP_307245658.1">
    <property type="nucleotide sequence ID" value="NZ_JAUSUZ010000001.1"/>
</dbReference>
<feature type="region of interest" description="Disordered" evidence="1">
    <location>
        <begin position="953"/>
        <end position="972"/>
    </location>
</feature>
<reference evidence="3 4" key="1">
    <citation type="submission" date="2023-07" db="EMBL/GenBank/DDBJ databases">
        <title>Sequencing the genomes of 1000 actinobacteria strains.</title>
        <authorList>
            <person name="Klenk H.-P."/>
        </authorList>
    </citation>
    <scope>NUCLEOTIDE SEQUENCE [LARGE SCALE GENOMIC DNA]</scope>
    <source>
        <strain evidence="3 4">DSM 44709</strain>
    </source>
</reference>
<organism evidence="3 4">
    <name type="scientific">Catenuloplanes indicus</name>
    <dbReference type="NCBI Taxonomy" id="137267"/>
    <lineage>
        <taxon>Bacteria</taxon>
        <taxon>Bacillati</taxon>
        <taxon>Actinomycetota</taxon>
        <taxon>Actinomycetes</taxon>
        <taxon>Micromonosporales</taxon>
        <taxon>Micromonosporaceae</taxon>
        <taxon>Catenuloplanes</taxon>
    </lineage>
</organism>
<evidence type="ECO:0000259" key="2">
    <source>
        <dbReference type="Pfam" id="PF15644"/>
    </source>
</evidence>
<feature type="domain" description="Tox-PL" evidence="2">
    <location>
        <begin position="1065"/>
        <end position="1175"/>
    </location>
</feature>
<dbReference type="EMBL" id="JAUSUZ010000001">
    <property type="protein sequence ID" value="MDQ0370007.1"/>
    <property type="molecule type" value="Genomic_DNA"/>
</dbReference>
<feature type="region of interest" description="Disordered" evidence="1">
    <location>
        <begin position="338"/>
        <end position="387"/>
    </location>
</feature>
<feature type="region of interest" description="Disordered" evidence="1">
    <location>
        <begin position="4147"/>
        <end position="4197"/>
    </location>
</feature>
<feature type="compositionally biased region" description="Polar residues" evidence="1">
    <location>
        <begin position="361"/>
        <end position="382"/>
    </location>
</feature>
<feature type="domain" description="Tox-PL" evidence="2">
    <location>
        <begin position="815"/>
        <end position="896"/>
    </location>
</feature>
<sequence length="4197" mass="448919">MASAGNFQLICADGRFIAVPGGVFYFDGAMTDPVDPVILTGALQTSRVPGATAVFIAESTRGKLDAVDRVRRALDEIPGPIRDRYVLGTLPGERVDLDAWQGLTDAFGLSKHAAYRPGLTTSARVVTLDRLGLQTDEDPVGVRVLSRAQAAARETLHSALDGTPPSWDRLIDLALNATIIRDTLRVPAKLRGDERRGPSSAAYALAAGIALYGIPDGLTASALRRSVRAIAVDDVVRAWGGAAVPTRPELVVQSLLGTPGSGALIRIEATGSGRPVLGWLVSRPDGLAWIDPELDGGAAVRLMPPQDAVALLRATPGANPATLWVDAQGRPAAVTTASPAAGNARGVAEPDPAPGTPGISRATSFDSVFSGDTVSSTDTASTGPEIAAQDRPDLPVEVALGLSAADIRQYMPWLPRINPKYRTDLTYEQNCVLVALALDMSLASAGDPRQLPVEADGTNGPLRIDLLETAFPGHRFEPADDLAQIAAAMTRNADGKMRRGIVVVRGAGETVSHAFNVVSLGKQFAFLDGQSQGRPRVPKNIAEIRFLPTTDGIPSIRPAAELPADMDPDTVQGVVETSPVRPEDDRAGMLIWPDAANPTELYDADDVTPEHPRFAGLHDRQLDPDRGPFGTDQPGAPLAGLLSVDAPHRDGVDLDGLREHVRAVERTVDAVLDLFTDSPTAALWRTAVQNLRDPYTSDQDQARDSIAQAVTAVGRLHPVAGSVLSPLTSALGLRTAALARLGVTAVAFEYADVPLTAGPVKRPDLTDAAERTEAVQRVTRWTGAVQLPPGMDGPGVLPPEDCVQRAWGAFITVHRRSGNVPADAGMVESATVEALATRLGGKLTALTDADGLLQEMRRRPGTMALVHTPRREGGVSHVFWVMATATDELTWLDSQRPGISERTAAASPAELEEHVAELRQVGTRVLLLDENGRAEERSESPQTVAALLDPPLGLQRAGAPLPPPPPPPSSMLQRAQALDAWMSQSLAHPAYQSPEAAQQLWADYNARNRQIKLELLRRLAMSVTTSWGQVSVVANSTHGSNADKTLLLTRYFPQVGQVNVDSGTTNCVSCSIALDSMFDDSYGVHLLAQDTPEQSLAAASIRLRQPFYAFRDSDAQRVLSGSAGVVAEVNAQGHGFRGVVAQTANMNTGSSQFSGHMFNVINEEGYVLVLDSQSRWLGTLPDLYSRNAQVAQTLMLTTAVGPYPGITIPSGGSAAVEFDAFSLSYQFPAPPATTSAAYPSGSVGYGHPNYYYGGTTPGPVRPEDDRAGLLTPQAGASGSELPPPTLPVGLEQVRGGTDLAAAVTAAVRSTHPGLNVSGLDPAADLDALTQRHDLRVYVFNADGVADRYGRDGAPEVYLARHTAPDGGTSTYAPLAPTAGRTSRTVIDGAELAGAASRGLTAALVEPGQDPDTTLARAVSAELRKLGGPVADWDLWRPSGTDRPGIPLVGLLSVDALHRSRAELLTDGVDLVPAPREGTTEVPDELRDVTLEVRANRAGPYRPSGISGGIVEFSGPLQIAARVTGLRPEPRDFDGVIGPVLHWDTVTPAEPAMLINDVVPARRTDRAFDLDQAAWSDGRAMLGGVRTGQLAPPLNDHFMLSARVAAEDSAFPQVTLRNLSPAGMFRIGGQFRYVAHADVHAETVDPTGQRITIHAPDAVEVLLDLPAAAAAPDGAGTGARAAPPGYLAQETAPGGVDEARWRRVTAEPAYRLTRIGLEALRSLPGSSGIPADRLLHWIETLGRTPYDIAETAARTGLLVPGPMLDLAVDLGVDPRALVVFGRQIRELSGTGPVTRDRLLDRLVQDGIRTLREAVHLSEIGARLDLDESALPALISILGEGVPPELLLALPDSSLAVAVDTARLRHDIATAADHGAAALGLRDRLEVTTIAEELDVAPAHLAAVASYIRTALDTFGDPYAGADGDRLQSRPGPGFQEYRERDDAGVWTEWRALPLEPGPAARLRDGLAAQSTARGRRVAGEIRRLLSTEGRASDGTLSRYVTLSARLGVPVTDLQFLLPSRHVELLMHEFFGDVPLELLRVQWSLLLPEAPAPSAELMSGLPRRDYSAAEMAEWRYRLGDVGEEAFTDFLAMPWGDPENLMAAATRAGLDRSHLPSLLRLSAEIGWIPTELGRIAFWSGTTGAQFLRVAEGGRVALDPADLTAFGNLIRDSVAADTEAGPVRIRDNAVTRQLIDTAQAYSPVREGRLREAWLLRQTARWSSPESDRRIDVHRLGLRLSRLTVAPIRELALFGADLEETLALLKAAAANGGTVHGDGPVRDLISRVEAWAQKLRQTIGDDLDSVLQAEFPMQWSLTEPLDRLRSLDAPATALRESAARATEAETTLAGPLVEQLDEAASRRSTAVNALSRVTGRRGGPPLSDGPAVYSAALNHNLAHVRALAAYAGAALRAADSVASGPLHALADRLDDMTALYARGVRFYPVQRAADTLTDAEIGQYLADLDDDRTLRLTDDQINRAGELWAPERWATSLGIPASTLRTDYLKRPWLEARRLMDLSELLKRGTQKIPDLAVPIHDLAVAIHRLPDGISEVARRAGQDPETILDVARLRKTDPAALHVLDMDVQELPLGERVPAVLKAINQAAAADRTTGPLYLSALATAGFTHETKPDGPLWNRTVVLSRLLGVDLDLIRPDAARLTSSQVERWHAMVDDLVTELRLDRHEIATVAARLLVPASWVRASSVRLGRVPVELPDLAQQLGIHDGAKLLALAERAGVHPSAFVTEDGLSALNDVRSTDQSRFDVVGRVYREHVVNRLDEIRSRPGARPGRTWDGSGIVLPAVTDALWTIFKSAGFRPSALPRNLAALSGRSGLDVRDLAFIGSELGLTLDRTAFAAQYLTADSKVSTDPRERLLEGYRPWRDRLRAHAHVREEELAWANDLVKVAFRAVGLQRLTEMPARAAREFVLGRRLRDGRLTSGAIADLVRDHPGDAFELVRTAADGIDFPAQRVPVLLDLPLPANADIVLTRPGGATGLPDGVDQAAGSVRLDRETGSMVLPVQGLRNGWRSLGALTELVFGGPHAQVPAPGLAALRITTGFGTDTAAYLRLARLFHAHLPVLHRLGVIAPGGPAVPSNGWASFAELRAAHDATDGPMRLDLASPATGAAVFRLGAVGTGQFQAAITLFGAMVDAAREPGRFPGLTDLPFPGAGEPADDEAARRLLSLVDDVSARVQLAILFQRDGAARAQRTGGPETISVPAGAGPAAFTRNDIVVEAPETTTPGRAADAVRSPATTVRERVVALRDEVRAVESRVTEILERNPAATDVAMVWRTAVGSLTSFAEQRMNTIDDALIAAELGDIRLLVDQAATGILELDESARSMLAPLLTGTPVPETTVELYPVQVDYGANQAVASTVDNPHTTSFPPRLSDMPSWIYDRITRGQMPIPYYIDDAMDEAASKVGFGLEIEFVIPADDRFVDEDGFVESDSVAERLETIGRRLYELGLTYSEEQQPQHSDPVPGKWAFERDNTVDGEIISPILTSSPETWRTLLEIERILAEAGATVEVRDPIYYEPDDAGNWVPTGQHHVLRASSHVHVSSGFLSRYAGADGYARLAGLFHQHREVLYRLGGNARTGVDHGYEYRAVGWDADYPYLPDGQTVIDAHREKKLGLSFFRVQLLPDDHPEWRLWQGSELAAMIQAQVKLSIGTQLASLNPANEVALPAGPPDLGRFHTPGTPYVSHGGWRIFTPQSHAEYEALTALLSTVFARPADIAQAAALFYLNDWAPDPNGARIQAPPAQAGQQLQVDWPVGMLDTTALMPFLGDPLPVPSMALHDIDPGEELEDPWRVGALPVGMAQLGDSGIWAVEYNVTPTGQLVQSDSPVLFGVTVEGGTIRLGSYASGQAYSFPPSLPLLSGLVRQYIDVRSPLQLVPQGSGRLPQAYVKRLLAERPGHQLRERGVRPGDVLIPANFLLDPPPGVDPHSQSLVRFSEFQGQVHVSVASSAGDTTVYILNDIAGEPTPLVPETADGVRAVAAAARSRWDAFRSRADAALDAALTGTATDVQRTAARSARSSLGMIRSGLDRLTGSLPAGAAEGILQSLILTYETAERLMSEVLRGATPIPPAATMFSRDGGLPSETVGIAPDGSYVVATPEDDFRVYGPDGRARGTMEVWAAEGADWSGAEELKNHSDVPADDVLHHREEQPAVLPVGRRHQPAGPADSPGRVRDDRALRPGRGVPGVRP</sequence>
<comment type="caution">
    <text evidence="3">The sequence shown here is derived from an EMBL/GenBank/DDBJ whole genome shotgun (WGS) entry which is preliminary data.</text>
</comment>
<name>A0AAE4B0X5_9ACTN</name>
<accession>A0AAE4B0X5</accession>
<feature type="compositionally biased region" description="Pro residues" evidence="1">
    <location>
        <begin position="960"/>
        <end position="969"/>
    </location>
</feature>
<evidence type="ECO:0000313" key="3">
    <source>
        <dbReference type="EMBL" id="MDQ0370007.1"/>
    </source>
</evidence>
<keyword evidence="4" id="KW-1185">Reference proteome</keyword>
<evidence type="ECO:0000313" key="4">
    <source>
        <dbReference type="Proteomes" id="UP001240236"/>
    </source>
</evidence>
<gene>
    <name evidence="3" type="ORF">J2S42_006676</name>
</gene>